<protein>
    <recommendedName>
        <fullName evidence="6">Der GTPase-activating protein YihI</fullName>
    </recommendedName>
</protein>
<feature type="compositionally biased region" description="Acidic residues" evidence="3">
    <location>
        <begin position="138"/>
        <end position="151"/>
    </location>
</feature>
<dbReference type="RefSeq" id="WP_006954099.1">
    <property type="nucleotide sequence ID" value="NZ_DBGH01000131.1"/>
</dbReference>
<keyword evidence="1" id="KW-0343">GTPase activation</keyword>
<dbReference type="EMBL" id="DMUP01000141">
    <property type="protein sequence ID" value="HAR56355.1"/>
    <property type="molecule type" value="Genomic_DNA"/>
</dbReference>
<dbReference type="Proteomes" id="UP000262878">
    <property type="component" value="Unassembled WGS sequence"/>
</dbReference>
<organism evidence="4 5">
    <name type="scientific">Idiomarina baltica</name>
    <dbReference type="NCBI Taxonomy" id="190892"/>
    <lineage>
        <taxon>Bacteria</taxon>
        <taxon>Pseudomonadati</taxon>
        <taxon>Pseudomonadota</taxon>
        <taxon>Gammaproteobacteria</taxon>
        <taxon>Alteromonadales</taxon>
        <taxon>Idiomarinaceae</taxon>
        <taxon>Idiomarina</taxon>
    </lineage>
</organism>
<dbReference type="InterPro" id="IPR007336">
    <property type="entry name" value="YihI"/>
</dbReference>
<feature type="compositionally biased region" description="Basic residues" evidence="3">
    <location>
        <begin position="30"/>
        <end position="42"/>
    </location>
</feature>
<proteinExistence type="predicted"/>
<feature type="region of interest" description="Disordered" evidence="3">
    <location>
        <begin position="1"/>
        <end position="72"/>
    </location>
</feature>
<evidence type="ECO:0000256" key="2">
    <source>
        <dbReference type="ARBA" id="ARBA00022517"/>
    </source>
</evidence>
<feature type="region of interest" description="Disordered" evidence="3">
    <location>
        <begin position="132"/>
        <end position="151"/>
    </location>
</feature>
<dbReference type="GO" id="GO:0042254">
    <property type="term" value="P:ribosome biogenesis"/>
    <property type="evidence" value="ECO:0007669"/>
    <property type="project" value="UniProtKB-KW"/>
</dbReference>
<evidence type="ECO:0000313" key="5">
    <source>
        <dbReference type="Proteomes" id="UP000262878"/>
    </source>
</evidence>
<comment type="caution">
    <text evidence="4">The sequence shown here is derived from an EMBL/GenBank/DDBJ whole genome shotgun (WGS) entry which is preliminary data.</text>
</comment>
<dbReference type="STRING" id="314276.OS145_03155"/>
<keyword evidence="2" id="KW-0690">Ribosome biogenesis</keyword>
<dbReference type="GO" id="GO:0005096">
    <property type="term" value="F:GTPase activator activity"/>
    <property type="evidence" value="ECO:0007669"/>
    <property type="project" value="UniProtKB-KW"/>
</dbReference>
<evidence type="ECO:0008006" key="6">
    <source>
        <dbReference type="Google" id="ProtNLM"/>
    </source>
</evidence>
<reference evidence="4 5" key="1">
    <citation type="journal article" date="2018" name="Nat. Biotechnol.">
        <title>A standardized bacterial taxonomy based on genome phylogeny substantially revises the tree of life.</title>
        <authorList>
            <person name="Parks D.H."/>
            <person name="Chuvochina M."/>
            <person name="Waite D.W."/>
            <person name="Rinke C."/>
            <person name="Skarshewski A."/>
            <person name="Chaumeil P.A."/>
            <person name="Hugenholtz P."/>
        </authorList>
    </citation>
    <scope>NUCLEOTIDE SEQUENCE [LARGE SCALE GENOMIC DNA]</scope>
    <source>
        <strain evidence="4">UBA9360</strain>
    </source>
</reference>
<evidence type="ECO:0000313" key="4">
    <source>
        <dbReference type="EMBL" id="HAR56355.1"/>
    </source>
</evidence>
<feature type="compositionally biased region" description="Basic and acidic residues" evidence="3">
    <location>
        <begin position="59"/>
        <end position="72"/>
    </location>
</feature>
<accession>A0A348WP93</accession>
<dbReference type="AlphaFoldDB" id="A0A348WP93"/>
<evidence type="ECO:0000256" key="1">
    <source>
        <dbReference type="ARBA" id="ARBA00022468"/>
    </source>
</evidence>
<name>A0A348WP93_9GAMM</name>
<evidence type="ECO:0000256" key="3">
    <source>
        <dbReference type="SAM" id="MobiDB-lite"/>
    </source>
</evidence>
<sequence>MTRKKKTRKTGPLAPSKAPKEKRQVENLSRGKKKGKGQPAGKRHSEPKREQQSGQHNELQTDPRKGSKRKIELVPVASATAETALSPQQELEQLQSDLRLQELVERFEQGEVLSNDDQRYLDEQSERYEKLASQLGLDLDDDDDEWDDEEY</sequence>
<dbReference type="NCBIfam" id="NF003560">
    <property type="entry name" value="PRK05244.1-1"/>
    <property type="match status" value="1"/>
</dbReference>
<dbReference type="Pfam" id="PF04220">
    <property type="entry name" value="YihI"/>
    <property type="match status" value="1"/>
</dbReference>
<gene>
    <name evidence="4" type="ORF">DCR58_06160</name>
</gene>